<dbReference type="AlphaFoldDB" id="A0A346XVD0"/>
<dbReference type="PANTHER" id="PTHR44013">
    <property type="entry name" value="ZINC-TYPE ALCOHOL DEHYDROGENASE-LIKE PROTEIN C16A3.02C"/>
    <property type="match status" value="1"/>
</dbReference>
<accession>A0A346XVD0</accession>
<dbReference type="InterPro" id="IPR013154">
    <property type="entry name" value="ADH-like_N"/>
</dbReference>
<sequence length="358" mass="36414">MHTKKTSTGTSGTGGPRLAAATLPDSSLAAVRYEYGPPAGIEVAPRPVPTPGPGQVLLQVHAGGLDRGAWHLMAGEPYAVRLAGYGVRRPKQPRLGLDVAGTVVALGEGVEEFAVGDEVFGIADGSWAEHAVADVTRLALRPANVSPVQAAVSAVSGITALQALVDVAGVEPGQRVLVVGASGGVGSFAVQLAVALGAQVDGVASAAKAPLVRDLGASRVYDYATEDPYDGSQRYDVIIDTGGLNPVRVLRQALTTRGTLVIVGGEGGGRITGGVGRQMRAAMRSPFVRHRLAMFISAEAKGHVAKLAAFLEDGSVVPAVGATYPLGRVREAIEDLLAGRARGKSAILVATGEDGGSS</sequence>
<dbReference type="Pfam" id="PF13602">
    <property type="entry name" value="ADH_zinc_N_2"/>
    <property type="match status" value="1"/>
</dbReference>
<keyword evidence="4" id="KW-1185">Reference proteome</keyword>
<dbReference type="PANTHER" id="PTHR44013:SF1">
    <property type="entry name" value="ZINC-TYPE ALCOHOL DEHYDROGENASE-LIKE PROTEIN C16A3.02C"/>
    <property type="match status" value="1"/>
</dbReference>
<dbReference type="SUPFAM" id="SSF50129">
    <property type="entry name" value="GroES-like"/>
    <property type="match status" value="1"/>
</dbReference>
<dbReference type="InterPro" id="IPR011032">
    <property type="entry name" value="GroES-like_sf"/>
</dbReference>
<dbReference type="Proteomes" id="UP000264006">
    <property type="component" value="Chromosome"/>
</dbReference>
<dbReference type="RefSeq" id="WP_114590873.1">
    <property type="nucleotide sequence ID" value="NZ_CP031165.1"/>
</dbReference>
<dbReference type="CDD" id="cd08267">
    <property type="entry name" value="MDR1"/>
    <property type="match status" value="1"/>
</dbReference>
<dbReference type="InterPro" id="IPR052733">
    <property type="entry name" value="Chloroplast_QOR"/>
</dbReference>
<reference evidence="3 4" key="1">
    <citation type="submission" date="2018-09" db="EMBL/GenBank/DDBJ databases">
        <title>Complete genome sequence of Euzebya sp. DY32-46 isolated from seawater of Pacific Ocean.</title>
        <authorList>
            <person name="Xu L."/>
            <person name="Wu Y.-H."/>
            <person name="Xu X.-W."/>
        </authorList>
    </citation>
    <scope>NUCLEOTIDE SEQUENCE [LARGE SCALE GENOMIC DNA]</scope>
    <source>
        <strain evidence="3 4">DY32-46</strain>
    </source>
</reference>
<dbReference type="EMBL" id="CP031165">
    <property type="protein sequence ID" value="AXV06177.1"/>
    <property type="molecule type" value="Genomic_DNA"/>
</dbReference>
<dbReference type="Pfam" id="PF08240">
    <property type="entry name" value="ADH_N"/>
    <property type="match status" value="1"/>
</dbReference>
<organism evidence="3 4">
    <name type="scientific">Euzebya pacifica</name>
    <dbReference type="NCBI Taxonomy" id="1608957"/>
    <lineage>
        <taxon>Bacteria</taxon>
        <taxon>Bacillati</taxon>
        <taxon>Actinomycetota</taxon>
        <taxon>Nitriliruptoria</taxon>
        <taxon>Euzebyales</taxon>
    </lineage>
</organism>
<evidence type="ECO:0000256" key="1">
    <source>
        <dbReference type="SAM" id="MobiDB-lite"/>
    </source>
</evidence>
<dbReference type="InterPro" id="IPR020843">
    <property type="entry name" value="ER"/>
</dbReference>
<dbReference type="KEGG" id="euz:DVS28_a1483"/>
<proteinExistence type="predicted"/>
<protein>
    <submittedName>
        <fullName evidence="3">Putative oxidoreductase, Zn-binding</fullName>
    </submittedName>
</protein>
<dbReference type="GO" id="GO:0016491">
    <property type="term" value="F:oxidoreductase activity"/>
    <property type="evidence" value="ECO:0007669"/>
    <property type="project" value="InterPro"/>
</dbReference>
<evidence type="ECO:0000313" key="4">
    <source>
        <dbReference type="Proteomes" id="UP000264006"/>
    </source>
</evidence>
<dbReference type="InterPro" id="IPR036291">
    <property type="entry name" value="NAD(P)-bd_dom_sf"/>
</dbReference>
<evidence type="ECO:0000259" key="2">
    <source>
        <dbReference type="SMART" id="SM00829"/>
    </source>
</evidence>
<dbReference type="OrthoDB" id="9790818at2"/>
<gene>
    <name evidence="3" type="ORF">DVS28_a1483</name>
</gene>
<evidence type="ECO:0000313" key="3">
    <source>
        <dbReference type="EMBL" id="AXV06177.1"/>
    </source>
</evidence>
<feature type="compositionally biased region" description="Low complexity" evidence="1">
    <location>
        <begin position="1"/>
        <end position="10"/>
    </location>
</feature>
<dbReference type="SUPFAM" id="SSF51735">
    <property type="entry name" value="NAD(P)-binding Rossmann-fold domains"/>
    <property type="match status" value="1"/>
</dbReference>
<dbReference type="SMART" id="SM00829">
    <property type="entry name" value="PKS_ER"/>
    <property type="match status" value="1"/>
</dbReference>
<feature type="domain" description="Enoyl reductase (ER)" evidence="2">
    <location>
        <begin position="36"/>
        <end position="347"/>
    </location>
</feature>
<feature type="region of interest" description="Disordered" evidence="1">
    <location>
        <begin position="1"/>
        <end position="20"/>
    </location>
</feature>
<dbReference type="Gene3D" id="3.90.180.10">
    <property type="entry name" value="Medium-chain alcohol dehydrogenases, catalytic domain"/>
    <property type="match status" value="1"/>
</dbReference>
<name>A0A346XVD0_9ACTN</name>
<dbReference type="Gene3D" id="3.40.50.720">
    <property type="entry name" value="NAD(P)-binding Rossmann-like Domain"/>
    <property type="match status" value="1"/>
</dbReference>